<sequence length="368" mass="40275">MDRFQAMQVFVRVVDANSFTRAADHLGLPRTTVTTIIQNLEKLLNVRLLNRTTRRLSLTPDGAAYYERCVRILADVEEAEAAFMDASRRPRGKLRIDTPAAIGRLILIPSLCEFHQRYPDIELVIGMGDRPVDLVQEAVDCVIRVGELKDSSMVARRIGMFEGITCAAPSYIAAHGEPQTLDDLADHHAVHYFSSRTGRVIDWDFMVDGQAVEVKMRGVVSVNDADAYMACGLQGFGLIQPPRYMALPYLQSGALKEILPAWKPKPMPISVVYPHNRHLSPKVRAFTDWAAEIFSRCPLLSGRGDMVDSECTWAGQDPVHTYMAPRETAARTAPASAPAPQPQSAPAAVVAAAAAGTSPRRGAGVTPT</sequence>
<reference evidence="7 8" key="1">
    <citation type="submission" date="2017-05" db="EMBL/GenBank/DDBJ databases">
        <title>Complete and WGS of Bordetella genogroups.</title>
        <authorList>
            <person name="Spilker T."/>
            <person name="LiPuma J."/>
        </authorList>
    </citation>
    <scope>NUCLEOTIDE SEQUENCE [LARGE SCALE GENOMIC DNA]</scope>
    <source>
        <strain evidence="7 8">AU17164</strain>
    </source>
</reference>
<dbReference type="InterPro" id="IPR005119">
    <property type="entry name" value="LysR_subst-bd"/>
</dbReference>
<comment type="similarity">
    <text evidence="1">Belongs to the LysR transcriptional regulatory family.</text>
</comment>
<dbReference type="Pfam" id="PF00126">
    <property type="entry name" value="HTH_1"/>
    <property type="match status" value="1"/>
</dbReference>
<protein>
    <submittedName>
        <fullName evidence="7">LysR family transcriptional regulator</fullName>
    </submittedName>
</protein>
<dbReference type="CDD" id="cd08472">
    <property type="entry name" value="PBP2_CrgA_like_3"/>
    <property type="match status" value="1"/>
</dbReference>
<evidence type="ECO:0000313" key="7">
    <source>
        <dbReference type="EMBL" id="ARP85009.1"/>
    </source>
</evidence>
<dbReference type="Gene3D" id="3.40.190.290">
    <property type="match status" value="1"/>
</dbReference>
<feature type="compositionally biased region" description="Low complexity" evidence="5">
    <location>
        <begin position="344"/>
        <end position="368"/>
    </location>
</feature>
<name>A0A1W6YVT7_9BORD</name>
<keyword evidence="3" id="KW-0238">DNA-binding</keyword>
<dbReference type="InterPro" id="IPR036390">
    <property type="entry name" value="WH_DNA-bd_sf"/>
</dbReference>
<dbReference type="PANTHER" id="PTHR30537:SF72">
    <property type="entry name" value="LYSR FAMILY TRANSCRIPTIONAL REGULATOR"/>
    <property type="match status" value="1"/>
</dbReference>
<dbReference type="OrthoDB" id="9076738at2"/>
<feature type="domain" description="HTH lysR-type" evidence="6">
    <location>
        <begin position="1"/>
        <end position="59"/>
    </location>
</feature>
<dbReference type="GO" id="GO:0003700">
    <property type="term" value="F:DNA-binding transcription factor activity"/>
    <property type="evidence" value="ECO:0007669"/>
    <property type="project" value="InterPro"/>
</dbReference>
<keyword evidence="4" id="KW-0804">Transcription</keyword>
<dbReference type="PROSITE" id="PS50931">
    <property type="entry name" value="HTH_LYSR"/>
    <property type="match status" value="1"/>
</dbReference>
<organism evidence="7 8">
    <name type="scientific">Bordetella genomosp. 9</name>
    <dbReference type="NCBI Taxonomy" id="1416803"/>
    <lineage>
        <taxon>Bacteria</taxon>
        <taxon>Pseudomonadati</taxon>
        <taxon>Pseudomonadota</taxon>
        <taxon>Betaproteobacteria</taxon>
        <taxon>Burkholderiales</taxon>
        <taxon>Alcaligenaceae</taxon>
        <taxon>Bordetella</taxon>
    </lineage>
</organism>
<feature type="region of interest" description="Disordered" evidence="5">
    <location>
        <begin position="328"/>
        <end position="368"/>
    </location>
</feature>
<evidence type="ECO:0000256" key="5">
    <source>
        <dbReference type="SAM" id="MobiDB-lite"/>
    </source>
</evidence>
<dbReference type="Proteomes" id="UP000194139">
    <property type="component" value="Chromosome"/>
</dbReference>
<dbReference type="SUPFAM" id="SSF53850">
    <property type="entry name" value="Periplasmic binding protein-like II"/>
    <property type="match status" value="1"/>
</dbReference>
<dbReference type="GO" id="GO:0006351">
    <property type="term" value="P:DNA-templated transcription"/>
    <property type="evidence" value="ECO:0007669"/>
    <property type="project" value="TreeGrafter"/>
</dbReference>
<proteinExistence type="inferred from homology"/>
<dbReference type="PANTHER" id="PTHR30537">
    <property type="entry name" value="HTH-TYPE TRANSCRIPTIONAL REGULATOR"/>
    <property type="match status" value="1"/>
</dbReference>
<keyword evidence="8" id="KW-1185">Reference proteome</keyword>
<dbReference type="FunFam" id="3.40.190.290:FF:000001">
    <property type="entry name" value="Transcriptional regulator, LysR family"/>
    <property type="match status" value="1"/>
</dbReference>
<dbReference type="EMBL" id="CP021109">
    <property type="protein sequence ID" value="ARP85009.1"/>
    <property type="molecule type" value="Genomic_DNA"/>
</dbReference>
<dbReference type="SUPFAM" id="SSF46785">
    <property type="entry name" value="Winged helix' DNA-binding domain"/>
    <property type="match status" value="1"/>
</dbReference>
<accession>A0A1W6YVT7</accession>
<dbReference type="InterPro" id="IPR036388">
    <property type="entry name" value="WH-like_DNA-bd_sf"/>
</dbReference>
<evidence type="ECO:0000256" key="1">
    <source>
        <dbReference type="ARBA" id="ARBA00009437"/>
    </source>
</evidence>
<keyword evidence="2" id="KW-0805">Transcription regulation</keyword>
<dbReference type="InterPro" id="IPR000847">
    <property type="entry name" value="LysR_HTH_N"/>
</dbReference>
<dbReference type="FunFam" id="1.10.10.10:FF:000001">
    <property type="entry name" value="LysR family transcriptional regulator"/>
    <property type="match status" value="1"/>
</dbReference>
<gene>
    <name evidence="7" type="ORF">CAL13_01305</name>
</gene>
<dbReference type="Gene3D" id="1.10.10.10">
    <property type="entry name" value="Winged helix-like DNA-binding domain superfamily/Winged helix DNA-binding domain"/>
    <property type="match status" value="1"/>
</dbReference>
<dbReference type="InterPro" id="IPR058163">
    <property type="entry name" value="LysR-type_TF_proteobact-type"/>
</dbReference>
<evidence type="ECO:0000313" key="8">
    <source>
        <dbReference type="Proteomes" id="UP000194139"/>
    </source>
</evidence>
<dbReference type="AlphaFoldDB" id="A0A1W6YVT7"/>
<evidence type="ECO:0000256" key="4">
    <source>
        <dbReference type="ARBA" id="ARBA00023163"/>
    </source>
</evidence>
<evidence type="ECO:0000256" key="2">
    <source>
        <dbReference type="ARBA" id="ARBA00023015"/>
    </source>
</evidence>
<evidence type="ECO:0000259" key="6">
    <source>
        <dbReference type="PROSITE" id="PS50931"/>
    </source>
</evidence>
<dbReference type="Pfam" id="PF03466">
    <property type="entry name" value="LysR_substrate"/>
    <property type="match status" value="1"/>
</dbReference>
<evidence type="ECO:0000256" key="3">
    <source>
        <dbReference type="ARBA" id="ARBA00023125"/>
    </source>
</evidence>
<dbReference type="GO" id="GO:0043565">
    <property type="term" value="F:sequence-specific DNA binding"/>
    <property type="evidence" value="ECO:0007669"/>
    <property type="project" value="TreeGrafter"/>
</dbReference>